<evidence type="ECO:0000313" key="2">
    <source>
        <dbReference type="EMBL" id="ROK16084.1"/>
    </source>
</evidence>
<gene>
    <name evidence="2" type="ORF">DPX16_22702</name>
</gene>
<reference evidence="2 3" key="1">
    <citation type="submission" date="2018-10" db="EMBL/GenBank/DDBJ databases">
        <title>Genome assembly for a Yunnan-Guizhou Plateau 3E fish, Anabarilius grahami (Regan), and its evolutionary and genetic applications.</title>
        <authorList>
            <person name="Jiang W."/>
        </authorList>
    </citation>
    <scope>NUCLEOTIDE SEQUENCE [LARGE SCALE GENOMIC DNA]</scope>
    <source>
        <strain evidence="2">AG-KIZ</strain>
        <tissue evidence="2">Muscle</tissue>
    </source>
</reference>
<comment type="caution">
    <text evidence="2">The sequence shown here is derived from an EMBL/GenBank/DDBJ whole genome shotgun (WGS) entry which is preliminary data.</text>
</comment>
<evidence type="ECO:0000313" key="3">
    <source>
        <dbReference type="Proteomes" id="UP000281406"/>
    </source>
</evidence>
<evidence type="ECO:0000256" key="1">
    <source>
        <dbReference type="SAM" id="MobiDB-lite"/>
    </source>
</evidence>
<dbReference type="Proteomes" id="UP000281406">
    <property type="component" value="Unassembled WGS sequence"/>
</dbReference>
<protein>
    <submittedName>
        <fullName evidence="2">Uncharacterized protein</fullName>
    </submittedName>
</protein>
<proteinExistence type="predicted"/>
<feature type="region of interest" description="Disordered" evidence="1">
    <location>
        <begin position="98"/>
        <end position="127"/>
    </location>
</feature>
<name>A0A3N0XXB0_ANAGA</name>
<accession>A0A3N0XXB0</accession>
<keyword evidence="3" id="KW-1185">Reference proteome</keyword>
<feature type="compositionally biased region" description="Polar residues" evidence="1">
    <location>
        <begin position="111"/>
        <end position="122"/>
    </location>
</feature>
<dbReference type="EMBL" id="RJVU01057856">
    <property type="protein sequence ID" value="ROK16084.1"/>
    <property type="molecule type" value="Genomic_DNA"/>
</dbReference>
<dbReference type="AlphaFoldDB" id="A0A3N0XXB0"/>
<sequence length="140" mass="15185">MSTKDEEPHAQLVRQELRKEAPGLLTYHTTLRASWPEPRIGGAGHCVRRNVELLLGPSTNKPHWADDGCSRLGMESPSGTLALKDLCIWDGAKQLEPGHKAQHGARHKNWLETSGSGQSKGQTYGARHDEGVSATVCLAG</sequence>
<organism evidence="2 3">
    <name type="scientific">Anabarilius grahami</name>
    <name type="common">Kanglang fish</name>
    <name type="synonym">Barilius grahami</name>
    <dbReference type="NCBI Taxonomy" id="495550"/>
    <lineage>
        <taxon>Eukaryota</taxon>
        <taxon>Metazoa</taxon>
        <taxon>Chordata</taxon>
        <taxon>Craniata</taxon>
        <taxon>Vertebrata</taxon>
        <taxon>Euteleostomi</taxon>
        <taxon>Actinopterygii</taxon>
        <taxon>Neopterygii</taxon>
        <taxon>Teleostei</taxon>
        <taxon>Ostariophysi</taxon>
        <taxon>Cypriniformes</taxon>
        <taxon>Xenocyprididae</taxon>
        <taxon>Xenocypridinae</taxon>
        <taxon>Xenocypridinae incertae sedis</taxon>
        <taxon>Anabarilius</taxon>
    </lineage>
</organism>